<protein>
    <submittedName>
        <fullName evidence="1">DUF5007 domain-containing protein</fullName>
    </submittedName>
</protein>
<organism evidence="1 2">
    <name type="scientific">Pedobacter chitinilyticus</name>
    <dbReference type="NCBI Taxonomy" id="2233776"/>
    <lineage>
        <taxon>Bacteria</taxon>
        <taxon>Pseudomonadati</taxon>
        <taxon>Bacteroidota</taxon>
        <taxon>Sphingobacteriia</taxon>
        <taxon>Sphingobacteriales</taxon>
        <taxon>Sphingobacteriaceae</taxon>
        <taxon>Pedobacter</taxon>
    </lineage>
</organism>
<dbReference type="OrthoDB" id="737630at2"/>
<dbReference type="RefSeq" id="WP_113648847.1">
    <property type="nucleotide sequence ID" value="NZ_QMHN01000006.1"/>
</dbReference>
<dbReference type="InterPro" id="IPR032173">
    <property type="entry name" value="DUF5007"/>
</dbReference>
<proteinExistence type="predicted"/>
<dbReference type="PROSITE" id="PS51257">
    <property type="entry name" value="PROKAR_LIPOPROTEIN"/>
    <property type="match status" value="1"/>
</dbReference>
<evidence type="ECO:0000313" key="1">
    <source>
        <dbReference type="EMBL" id="RWU05073.1"/>
    </source>
</evidence>
<dbReference type="Pfam" id="PF16398">
    <property type="entry name" value="DUF5007"/>
    <property type="match status" value="1"/>
</dbReference>
<dbReference type="AlphaFoldDB" id="A0A443YMS0"/>
<dbReference type="EMBL" id="SAYW01000006">
    <property type="protein sequence ID" value="RWU05073.1"/>
    <property type="molecule type" value="Genomic_DNA"/>
</dbReference>
<comment type="caution">
    <text evidence="1">The sequence shown here is derived from an EMBL/GenBank/DDBJ whole genome shotgun (WGS) entry which is preliminary data.</text>
</comment>
<accession>A0A443YMS0</accession>
<reference evidence="1 2" key="1">
    <citation type="submission" date="2018-06" db="EMBL/GenBank/DDBJ databases">
        <title>Pedobacter endophyticus sp. nov., an endophytic bacterium isolated from a leaf of Triticum aestivum.</title>
        <authorList>
            <person name="Zhang L."/>
        </authorList>
    </citation>
    <scope>NUCLEOTIDE SEQUENCE [LARGE SCALE GENOMIC DNA]</scope>
    <source>
        <strain evidence="1 2">CM134L-2</strain>
    </source>
</reference>
<dbReference type="Proteomes" id="UP000284120">
    <property type="component" value="Unassembled WGS sequence"/>
</dbReference>
<sequence>MLKNKTNALLILILATLLFGACKKLLPTDKDAFNADAGFTQTIYQPVLGRTTVMSNNFNSQGSSLPLTFKIVGIRNSDGISAPELLKSFPISVWKKAYDGSEKTLAEIEAKRVVEEHPFFEIRQHSGELIMWSEATSNIVKSFPDSGYVFDVEVSNSGGRKYYNGLKLQPYKERAYEPNNINPLTGTSTGGNIFPTRIDNIVGEASSSFLNFGDVNISFHRKGDGNSLSFKFLDTLSNPIDPAKFKLTNWAKLIHGFNMKMTTTEVTYDVAYPIPCVFIPTPYTTADGRRASVNFLYDRMGFGGVRQVARLGFDFTIFQKGSWDIIIWFKTDNPKFTDD</sequence>
<keyword evidence="2" id="KW-1185">Reference proteome</keyword>
<name>A0A443YMS0_9SPHI</name>
<evidence type="ECO:0000313" key="2">
    <source>
        <dbReference type="Proteomes" id="UP000284120"/>
    </source>
</evidence>
<gene>
    <name evidence="1" type="ORF">DPV69_18095</name>
</gene>